<reference evidence="2" key="2">
    <citation type="submission" date="2023-01" db="EMBL/GenBank/DDBJ databases">
        <authorList>
            <person name="Petersen C."/>
        </authorList>
    </citation>
    <scope>NUCLEOTIDE SEQUENCE</scope>
    <source>
        <strain evidence="2">IBT 17514</strain>
    </source>
</reference>
<evidence type="ECO:0000313" key="3">
    <source>
        <dbReference type="Proteomes" id="UP001215712"/>
    </source>
</evidence>
<reference evidence="2" key="1">
    <citation type="journal article" date="2023" name="IMA Fungus">
        <title>Comparative genomic study of the Penicillium genus elucidates a diverse pangenome and 15 lateral gene transfer events.</title>
        <authorList>
            <person name="Petersen C."/>
            <person name="Sorensen T."/>
            <person name="Nielsen M.R."/>
            <person name="Sondergaard T.E."/>
            <person name="Sorensen J.L."/>
            <person name="Fitzpatrick D.A."/>
            <person name="Frisvad J.C."/>
            <person name="Nielsen K.L."/>
        </authorList>
    </citation>
    <scope>NUCLEOTIDE SEQUENCE</scope>
    <source>
        <strain evidence="2">IBT 17514</strain>
    </source>
</reference>
<evidence type="ECO:0008006" key="4">
    <source>
        <dbReference type="Google" id="ProtNLM"/>
    </source>
</evidence>
<evidence type="ECO:0000313" key="2">
    <source>
        <dbReference type="EMBL" id="KAJ5727902.1"/>
    </source>
</evidence>
<accession>A0AAD6MX26</accession>
<evidence type="ECO:0000256" key="1">
    <source>
        <dbReference type="SAM" id="MobiDB-lite"/>
    </source>
</evidence>
<gene>
    <name evidence="2" type="ORF">N7493_005722</name>
</gene>
<organism evidence="2 3">
    <name type="scientific">Penicillium malachiteum</name>
    <dbReference type="NCBI Taxonomy" id="1324776"/>
    <lineage>
        <taxon>Eukaryota</taxon>
        <taxon>Fungi</taxon>
        <taxon>Dikarya</taxon>
        <taxon>Ascomycota</taxon>
        <taxon>Pezizomycotina</taxon>
        <taxon>Eurotiomycetes</taxon>
        <taxon>Eurotiomycetidae</taxon>
        <taxon>Eurotiales</taxon>
        <taxon>Aspergillaceae</taxon>
        <taxon>Penicillium</taxon>
    </lineage>
</organism>
<dbReference type="PANTHER" id="PTHR38167">
    <property type="entry name" value="C2H2-TYPE DOMAIN-CONTAINING PROTEIN"/>
    <property type="match status" value="1"/>
</dbReference>
<dbReference type="Proteomes" id="UP001215712">
    <property type="component" value="Unassembled WGS sequence"/>
</dbReference>
<feature type="region of interest" description="Disordered" evidence="1">
    <location>
        <begin position="46"/>
        <end position="71"/>
    </location>
</feature>
<keyword evidence="3" id="KW-1185">Reference proteome</keyword>
<dbReference type="PANTHER" id="PTHR38167:SF1">
    <property type="entry name" value="C2H2-TYPE DOMAIN-CONTAINING PROTEIN"/>
    <property type="match status" value="1"/>
</dbReference>
<dbReference type="AlphaFoldDB" id="A0AAD6MX26"/>
<sequence>MIDNLPLFNAIDTASEKVLREVFKSICKEVPEARIEAVKQLLVENTTSDNDEESNSNNDSENPSISKTNTSNTKMVVPRYAVCQNCEMDFETAKNSSTACRYHPQRSEPTEEMYVDVYEGDDFEIDSEEMREDFPERFEFPCCSATLKDNPHGCEVGLHVDASAQRDKTAKRARFH</sequence>
<proteinExistence type="predicted"/>
<dbReference type="EMBL" id="JAQJAN010000006">
    <property type="protein sequence ID" value="KAJ5727902.1"/>
    <property type="molecule type" value="Genomic_DNA"/>
</dbReference>
<comment type="caution">
    <text evidence="2">The sequence shown here is derived from an EMBL/GenBank/DDBJ whole genome shotgun (WGS) entry which is preliminary data.</text>
</comment>
<name>A0AAD6MX26_9EURO</name>
<protein>
    <recommendedName>
        <fullName evidence="4">C2H2-type domain-containing protein</fullName>
    </recommendedName>
</protein>